<dbReference type="EMBL" id="JAGKTC010000001">
    <property type="protein sequence ID" value="MBP3983216.1"/>
    <property type="molecule type" value="Genomic_DNA"/>
</dbReference>
<protein>
    <submittedName>
        <fullName evidence="2">Uncharacterized protein</fullName>
    </submittedName>
</protein>
<reference evidence="2" key="1">
    <citation type="journal article" date="2016" name="Int. J. Syst. Evol. Microbiol.">
        <title>Pseudoxanthomonas helianthi sp. nov., isolated from roots of Jerusalem artichoke (Helianthus tuberosus).</title>
        <authorList>
            <person name="Kittiwongwattana C."/>
            <person name="Thawai C."/>
        </authorList>
    </citation>
    <scope>NUCLEOTIDE SEQUENCE</scope>
    <source>
        <strain evidence="2">110414</strain>
    </source>
</reference>
<accession>A0A940X176</accession>
<dbReference type="AlphaFoldDB" id="A0A940X176"/>
<sequence>MPMPARERTMSESVRWAQKTAGGQVLGAERVQSDGRDFNRVKLIDERGRVRYMDDVPQSRQPQRPPQPSAGERRPPGQ</sequence>
<keyword evidence="3" id="KW-1185">Reference proteome</keyword>
<reference evidence="2" key="2">
    <citation type="submission" date="2021-03" db="EMBL/GenBank/DDBJ databases">
        <authorList>
            <person name="Cao W."/>
        </authorList>
    </citation>
    <scope>NUCLEOTIDE SEQUENCE</scope>
    <source>
        <strain evidence="2">110414</strain>
    </source>
</reference>
<comment type="caution">
    <text evidence="2">The sequence shown here is derived from an EMBL/GenBank/DDBJ whole genome shotgun (WGS) entry which is preliminary data.</text>
</comment>
<dbReference type="Proteomes" id="UP000673447">
    <property type="component" value="Unassembled WGS sequence"/>
</dbReference>
<evidence type="ECO:0000256" key="1">
    <source>
        <dbReference type="SAM" id="MobiDB-lite"/>
    </source>
</evidence>
<feature type="region of interest" description="Disordered" evidence="1">
    <location>
        <begin position="49"/>
        <end position="78"/>
    </location>
</feature>
<dbReference type="RefSeq" id="WP_210535075.1">
    <property type="nucleotide sequence ID" value="NZ_JAGKTC010000001.1"/>
</dbReference>
<name>A0A940X176_9GAMM</name>
<proteinExistence type="predicted"/>
<evidence type="ECO:0000313" key="2">
    <source>
        <dbReference type="EMBL" id="MBP3983216.1"/>
    </source>
</evidence>
<gene>
    <name evidence="2" type="ORF">J5837_02170</name>
</gene>
<organism evidence="2 3">
    <name type="scientific">Pseudoxanthomonas helianthi</name>
    <dbReference type="NCBI Taxonomy" id="1453541"/>
    <lineage>
        <taxon>Bacteria</taxon>
        <taxon>Pseudomonadati</taxon>
        <taxon>Pseudomonadota</taxon>
        <taxon>Gammaproteobacteria</taxon>
        <taxon>Lysobacterales</taxon>
        <taxon>Lysobacteraceae</taxon>
        <taxon>Pseudoxanthomonas</taxon>
    </lineage>
</organism>
<evidence type="ECO:0000313" key="3">
    <source>
        <dbReference type="Proteomes" id="UP000673447"/>
    </source>
</evidence>